<gene>
    <name evidence="1" type="ORF">CLHUN_11660</name>
</gene>
<dbReference type="RefSeq" id="WP_080063619.1">
    <property type="nucleotide sequence ID" value="NZ_MZGX01000006.1"/>
</dbReference>
<reference evidence="1 2" key="1">
    <citation type="submission" date="2017-03" db="EMBL/GenBank/DDBJ databases">
        <title>Genome sequence of Clostridium hungatei DSM 14427.</title>
        <authorList>
            <person name="Poehlein A."/>
            <person name="Daniel R."/>
        </authorList>
    </citation>
    <scope>NUCLEOTIDE SEQUENCE [LARGE SCALE GENOMIC DNA]</scope>
    <source>
        <strain evidence="1 2">DSM 14427</strain>
    </source>
</reference>
<organism evidence="1 2">
    <name type="scientific">Ruminiclostridium hungatei</name>
    <name type="common">Clostridium hungatei</name>
    <dbReference type="NCBI Taxonomy" id="48256"/>
    <lineage>
        <taxon>Bacteria</taxon>
        <taxon>Bacillati</taxon>
        <taxon>Bacillota</taxon>
        <taxon>Clostridia</taxon>
        <taxon>Eubacteriales</taxon>
        <taxon>Oscillospiraceae</taxon>
        <taxon>Ruminiclostridium</taxon>
    </lineage>
</organism>
<dbReference type="GO" id="GO:0016740">
    <property type="term" value="F:transferase activity"/>
    <property type="evidence" value="ECO:0007669"/>
    <property type="project" value="UniProtKB-KW"/>
</dbReference>
<dbReference type="Proteomes" id="UP000191554">
    <property type="component" value="Unassembled WGS sequence"/>
</dbReference>
<accession>A0A1V4SM85</accession>
<comment type="caution">
    <text evidence="1">The sequence shown here is derived from an EMBL/GenBank/DDBJ whole genome shotgun (WGS) entry which is preliminary data.</text>
</comment>
<keyword evidence="1" id="KW-0808">Transferase</keyword>
<dbReference type="OrthoDB" id="4876345at2"/>
<keyword evidence="2" id="KW-1185">Reference proteome</keyword>
<dbReference type="AlphaFoldDB" id="A0A1V4SM85"/>
<dbReference type="EMBL" id="MZGX01000006">
    <property type="protein sequence ID" value="OPX44934.1"/>
    <property type="molecule type" value="Genomic_DNA"/>
</dbReference>
<evidence type="ECO:0000313" key="1">
    <source>
        <dbReference type="EMBL" id="OPX44934.1"/>
    </source>
</evidence>
<proteinExistence type="predicted"/>
<evidence type="ECO:0000313" key="2">
    <source>
        <dbReference type="Proteomes" id="UP000191554"/>
    </source>
</evidence>
<sequence length="423" mass="48391">MDRWFKIDNAGKIFRSVSNKSNTSIFRVAMIMTEPVQKDLLQEAVDIVIKRFPTLAVRLQQGVFWDFLDQNDKRLLVKVEEEYPCHPLKAEENNGYLIRVLYYNCRISVEIFHSLTDGTGAIEFIKTLGYQYLRLCGKDIEDEGLVLHPEELPNRYEMEDSFPKYYQPVQAKRQNEQRAFHIEGTLLEPFGTNTTHGVMSASGLNAIAKSSNATITEYLTAVLIHSIYSQNMKYGIYSKPIKVTIPVNLRRIFPSKTLRNFFTIVNVGVKPSEELSFEKILTSVSAELKEKTKKNNLNNVMASNIKLEKMLVARFVPVFIKNIFMRYGFENFGENAKTITLSNLGNTRLPSSMHKYVRQMEAIIYPTRKSPVNCGVCTVNDSLTVTFSRTIIDTGVIRSFFSFLALESGLEIKVYSNKWGKSL</sequence>
<protein>
    <submittedName>
        <fullName evidence="1">Alcohol acetyltransferase</fullName>
    </submittedName>
</protein>
<dbReference type="STRING" id="48256.CLHUN_11660"/>
<name>A0A1V4SM85_RUMHU</name>